<dbReference type="Proteomes" id="UP000006461">
    <property type="component" value="Chromosome"/>
</dbReference>
<accession>I4EYM1</accession>
<dbReference type="PANTHER" id="PTHR18896:SF76">
    <property type="entry name" value="PHOSPHOLIPASE"/>
    <property type="match status" value="1"/>
</dbReference>
<evidence type="ECO:0000313" key="7">
    <source>
        <dbReference type="EMBL" id="CCH88484.1"/>
    </source>
</evidence>
<protein>
    <submittedName>
        <fullName evidence="7">Phospholipase D/Transphosphatidylase</fullName>
    </submittedName>
</protein>
<keyword evidence="3" id="KW-0378">Hydrolase</keyword>
<dbReference type="Gene3D" id="3.30.870.10">
    <property type="entry name" value="Endonuclease Chain A"/>
    <property type="match status" value="2"/>
</dbReference>
<keyword evidence="4" id="KW-0443">Lipid metabolism</keyword>
<dbReference type="EMBL" id="FO203431">
    <property type="protein sequence ID" value="CCH88484.1"/>
    <property type="molecule type" value="Genomic_DNA"/>
</dbReference>
<evidence type="ECO:0000313" key="8">
    <source>
        <dbReference type="Proteomes" id="UP000006461"/>
    </source>
</evidence>
<feature type="region of interest" description="Disordered" evidence="5">
    <location>
        <begin position="499"/>
        <end position="521"/>
    </location>
</feature>
<dbReference type="GO" id="GO:0009395">
    <property type="term" value="P:phospholipid catabolic process"/>
    <property type="evidence" value="ECO:0007669"/>
    <property type="project" value="TreeGrafter"/>
</dbReference>
<evidence type="ECO:0000256" key="5">
    <source>
        <dbReference type="SAM" id="MobiDB-lite"/>
    </source>
</evidence>
<evidence type="ECO:0000256" key="3">
    <source>
        <dbReference type="ARBA" id="ARBA00022801"/>
    </source>
</evidence>
<dbReference type="InterPro" id="IPR025202">
    <property type="entry name" value="PLD-like_dom"/>
</dbReference>
<dbReference type="CDD" id="cd09105">
    <property type="entry name" value="PLDc_vPLD1_2_like_2"/>
    <property type="match status" value="1"/>
</dbReference>
<keyword evidence="2" id="KW-0677">Repeat</keyword>
<evidence type="ECO:0000256" key="4">
    <source>
        <dbReference type="ARBA" id="ARBA00023098"/>
    </source>
</evidence>
<dbReference type="AlphaFoldDB" id="I4EYM1"/>
<dbReference type="eggNOG" id="COG1502">
    <property type="taxonomic scope" value="Bacteria"/>
</dbReference>
<dbReference type="PANTHER" id="PTHR18896">
    <property type="entry name" value="PHOSPHOLIPASE D"/>
    <property type="match status" value="1"/>
</dbReference>
<dbReference type="PROSITE" id="PS50035">
    <property type="entry name" value="PLD"/>
    <property type="match status" value="1"/>
</dbReference>
<proteinExistence type="predicted"/>
<dbReference type="InterPro" id="IPR001736">
    <property type="entry name" value="PLipase_D/transphosphatidylase"/>
</dbReference>
<dbReference type="GO" id="GO:0004630">
    <property type="term" value="F:phospholipase D activity"/>
    <property type="evidence" value="ECO:0007669"/>
    <property type="project" value="UniProtKB-EC"/>
</dbReference>
<evidence type="ECO:0000256" key="1">
    <source>
        <dbReference type="ARBA" id="ARBA00000798"/>
    </source>
</evidence>
<comment type="catalytic activity">
    <reaction evidence="1">
        <text>a 1,2-diacyl-sn-glycero-3-phosphocholine + H2O = a 1,2-diacyl-sn-glycero-3-phosphate + choline + H(+)</text>
        <dbReference type="Rhea" id="RHEA:14445"/>
        <dbReference type="ChEBI" id="CHEBI:15354"/>
        <dbReference type="ChEBI" id="CHEBI:15377"/>
        <dbReference type="ChEBI" id="CHEBI:15378"/>
        <dbReference type="ChEBI" id="CHEBI:57643"/>
        <dbReference type="ChEBI" id="CHEBI:58608"/>
        <dbReference type="EC" id="3.1.4.4"/>
    </reaction>
</comment>
<sequence length="552" mass="59911">MQQAGAAALRREPRWARTLRGGEEPWLLSAGQRGNDAAGLPVWSEGNDVQALVDGRSYLPVLADALAGATAGDAVLFAGWRAEPDEFLDDAGPPVAAALVGAATRRAVVRGLLWRSHSEVLGYTYRANRDLAVAVNAAGGQVLLDHRVRPLGSLHQKFVVRTRLGAPDDASTDKDVAFLGGIDTAHSRRDGSTHPGDRQARPFSAAYGPTPAWHDVQLQLRGPVVRDVEAVFRQRWKDPAPLTRWPWQTVPDRLAGLPRTARPLPAPAPPPAPAGTCTVQLLRTYPPRRPAYPYAPDGERSVARAYAKALARARRLVYVEDQYLWSRDVARVFAAALRRAPGLQVVAVAPRYTDKEGRADVLASMLGQNSAWRAVLAAGGDRVHLFDLESPAGRPVYVHAKVCVVDDVWAAVGSANLNRRSWTHDSELTAAVLDEQQDGRDPVDPGGLGDGARTFARDLRLTLMREHLDRADGDDADLLDPDDAVQAICGAAEELDGWHAAGGAGPRPNGRLRSHPRRSSGGTLRRWLVTPLYDLGYDPDGRPWRMRLRGGH</sequence>
<dbReference type="OrthoDB" id="8828485at2"/>
<dbReference type="PATRIC" id="fig|477641.3.peg.2911"/>
<evidence type="ECO:0000256" key="2">
    <source>
        <dbReference type="ARBA" id="ARBA00022737"/>
    </source>
</evidence>
<keyword evidence="8" id="KW-1185">Reference proteome</keyword>
<organism evidence="7 8">
    <name type="scientific">Modestobacter italicus (strain DSM 44449 / CECT 9708 / BC 501)</name>
    <dbReference type="NCBI Taxonomy" id="2732864"/>
    <lineage>
        <taxon>Bacteria</taxon>
        <taxon>Bacillati</taxon>
        <taxon>Actinomycetota</taxon>
        <taxon>Actinomycetes</taxon>
        <taxon>Geodermatophilales</taxon>
        <taxon>Geodermatophilaceae</taxon>
        <taxon>Modestobacter</taxon>
    </lineage>
</organism>
<reference evidence="7 8" key="1">
    <citation type="journal article" date="2012" name="J. Bacteriol.">
        <title>Genome Sequence of Radiation-Resistant Modestobacter marinus Strain BC501, a Representative Actinobacterium That Thrives on Calcareous Stone Surfaces.</title>
        <authorList>
            <person name="Normand P."/>
            <person name="Gury J."/>
            <person name="Pujic P."/>
            <person name="Chouaia B."/>
            <person name="Crotti E."/>
            <person name="Brusetti L."/>
            <person name="Daffonchio D."/>
            <person name="Vacherie B."/>
            <person name="Barbe V."/>
            <person name="Medigue C."/>
            <person name="Calteau A."/>
            <person name="Ghodhbane-Gtari F."/>
            <person name="Essoussi I."/>
            <person name="Nouioui I."/>
            <person name="Abbassi-Ghozzi I."/>
            <person name="Gtari M."/>
        </authorList>
    </citation>
    <scope>NUCLEOTIDE SEQUENCE [LARGE SCALE GENOMIC DNA]</scope>
    <source>
        <strain evidence="8">BC 501</strain>
    </source>
</reference>
<dbReference type="SUPFAM" id="SSF56024">
    <property type="entry name" value="Phospholipase D/nuclease"/>
    <property type="match status" value="2"/>
</dbReference>
<dbReference type="HOGENOM" id="CLU_022601_0_0_11"/>
<dbReference type="OMA" id="GIPRDDM"/>
<name>I4EYM1_MODI5</name>
<dbReference type="InterPro" id="IPR015679">
    <property type="entry name" value="PLipase_D_fam"/>
</dbReference>
<dbReference type="Pfam" id="PF13091">
    <property type="entry name" value="PLDc_2"/>
    <property type="match status" value="1"/>
</dbReference>
<dbReference type="STRING" id="477641.MODMU_3058"/>
<dbReference type="SMART" id="SM00155">
    <property type="entry name" value="PLDc"/>
    <property type="match status" value="1"/>
</dbReference>
<dbReference type="KEGG" id="mmar:MODMU_3058"/>
<feature type="domain" description="PLD phosphodiesterase" evidence="6">
    <location>
        <begin position="394"/>
        <end position="421"/>
    </location>
</feature>
<evidence type="ECO:0000259" key="6">
    <source>
        <dbReference type="PROSITE" id="PS50035"/>
    </source>
</evidence>
<gene>
    <name evidence="7" type="ordered locus">MODMU_3058</name>
</gene>